<keyword evidence="9" id="KW-1185">Reference proteome</keyword>
<dbReference type="PROSITE" id="PS50048">
    <property type="entry name" value="ZN2_CY6_FUNGAL_2"/>
    <property type="match status" value="1"/>
</dbReference>
<evidence type="ECO:0000313" key="9">
    <source>
        <dbReference type="Proteomes" id="UP000012338"/>
    </source>
</evidence>
<dbReference type="GO" id="GO:0000981">
    <property type="term" value="F:DNA-binding transcription factor activity, RNA polymerase II-specific"/>
    <property type="evidence" value="ECO:0007669"/>
    <property type="project" value="InterPro"/>
</dbReference>
<evidence type="ECO:0000313" key="8">
    <source>
        <dbReference type="EMBL" id="ENI03866.1"/>
    </source>
</evidence>
<feature type="region of interest" description="Disordered" evidence="6">
    <location>
        <begin position="98"/>
        <end position="145"/>
    </location>
</feature>
<sequence length="455" mass="49630">MIGDIVDSQYSPISQPQQQQRAFRESCQNCADSKVRCSKNKPTCARCARRGTPCVYQQSRRAGRKLTSVGQAKQARRAAMNALSDVSSSYTWEVDIENNDMQLSPPRSDTTPNTTPNTTVSPTGLNDGQAISESLSPLDPFPDSSGSTEWCSNEIFKALCTQSVPLMCGDDADFALHMSQDLTSLNDGFLDLGDLGRGSLPVDLGSEFLGLPLSWPGTAGDTHATGYEPEDISSPRPTCTKNCTAVISRLFPELFCSFGSRCERSQVQGQSLVNTIASNESMSEAMSSILECECSQDVHVLFVVGLCTSKVMSSYLKTMRRECLKHAQRAGNSYITNNHQRSAQDVQDGDAKAEMMAAHMILGGLHRIQPLLARLSDRLKQTEPEGDFANDYAGPGGLTGNELRNPFPRSMLQQLEHGLEAHLRYVLAVCHAQLGAHNTDPLSTWTTQCNAECRS</sequence>
<dbReference type="PRINTS" id="PR00755">
    <property type="entry name" value="AFLATOXINBRP"/>
</dbReference>
<dbReference type="CDD" id="cd00067">
    <property type="entry name" value="GAL4"/>
    <property type="match status" value="1"/>
</dbReference>
<dbReference type="GeneID" id="25837964"/>
<feature type="compositionally biased region" description="Low complexity" evidence="6">
    <location>
        <begin position="104"/>
        <end position="123"/>
    </location>
</feature>
<protein>
    <recommendedName>
        <fullName evidence="7">Zn(2)-C6 fungal-type domain-containing protein</fullName>
    </recommendedName>
</protein>
<dbReference type="PANTHER" id="PTHR31069:SF31">
    <property type="entry name" value="MONODICTYPHENONE CLUSTER TRANSCRIPTION FACTOR-RELATED"/>
    <property type="match status" value="1"/>
</dbReference>
<evidence type="ECO:0000259" key="7">
    <source>
        <dbReference type="PROSITE" id="PS50048"/>
    </source>
</evidence>
<gene>
    <name evidence="8" type="ORF">COCC4DRAFT_141704</name>
</gene>
<dbReference type="GO" id="GO:0045122">
    <property type="term" value="P:aflatoxin biosynthetic process"/>
    <property type="evidence" value="ECO:0007669"/>
    <property type="project" value="InterPro"/>
</dbReference>
<evidence type="ECO:0000256" key="1">
    <source>
        <dbReference type="ARBA" id="ARBA00022723"/>
    </source>
</evidence>
<dbReference type="RefSeq" id="XP_014077775.1">
    <property type="nucleotide sequence ID" value="XM_014222300.1"/>
</dbReference>
<dbReference type="HOGENOM" id="CLU_031656_1_0_1"/>
<dbReference type="Pfam" id="PF08493">
    <property type="entry name" value="AflR"/>
    <property type="match status" value="1"/>
</dbReference>
<dbReference type="Gene3D" id="4.10.240.10">
    <property type="entry name" value="Zn(2)-C6 fungal-type DNA-binding domain"/>
    <property type="match status" value="1"/>
</dbReference>
<keyword evidence="2" id="KW-0805">Transcription regulation</keyword>
<dbReference type="GO" id="GO:0003677">
    <property type="term" value="F:DNA binding"/>
    <property type="evidence" value="ECO:0007669"/>
    <property type="project" value="UniProtKB-KW"/>
</dbReference>
<accession>N4XBF8</accession>
<keyword evidence="1" id="KW-0479">Metal-binding</keyword>
<feature type="compositionally biased region" description="Low complexity" evidence="6">
    <location>
        <begin position="132"/>
        <end position="145"/>
    </location>
</feature>
<dbReference type="Proteomes" id="UP000012338">
    <property type="component" value="Unassembled WGS sequence"/>
</dbReference>
<dbReference type="SUPFAM" id="SSF57701">
    <property type="entry name" value="Zn2/Cys6 DNA-binding domain"/>
    <property type="match status" value="1"/>
</dbReference>
<keyword evidence="3" id="KW-0238">DNA-binding</keyword>
<evidence type="ECO:0000256" key="3">
    <source>
        <dbReference type="ARBA" id="ARBA00023125"/>
    </source>
</evidence>
<evidence type="ECO:0000256" key="2">
    <source>
        <dbReference type="ARBA" id="ARBA00023015"/>
    </source>
</evidence>
<reference evidence="8 9" key="1">
    <citation type="journal article" date="2012" name="PLoS Pathog.">
        <title>Diverse lifestyles and strategies of plant pathogenesis encoded in the genomes of eighteen Dothideomycetes fungi.</title>
        <authorList>
            <person name="Ohm R.A."/>
            <person name="Feau N."/>
            <person name="Henrissat B."/>
            <person name="Schoch C.L."/>
            <person name="Horwitz B.A."/>
            <person name="Barry K.W."/>
            <person name="Condon B.J."/>
            <person name="Copeland A.C."/>
            <person name="Dhillon B."/>
            <person name="Glaser F."/>
            <person name="Hesse C.N."/>
            <person name="Kosti I."/>
            <person name="LaButti K."/>
            <person name="Lindquist E.A."/>
            <person name="Lucas S."/>
            <person name="Salamov A.A."/>
            <person name="Bradshaw R.E."/>
            <person name="Ciuffetti L."/>
            <person name="Hamelin R.C."/>
            <person name="Kema G.H.J."/>
            <person name="Lawrence C."/>
            <person name="Scott J.A."/>
            <person name="Spatafora J.W."/>
            <person name="Turgeon B.G."/>
            <person name="de Wit P.J.G.M."/>
            <person name="Zhong S."/>
            <person name="Goodwin S.B."/>
            <person name="Grigoriev I.V."/>
        </authorList>
    </citation>
    <scope>NUCLEOTIDE SEQUENCE [LARGE SCALE GENOMIC DNA]</scope>
    <source>
        <strain evidence="9">C4 / ATCC 48331 / race T</strain>
    </source>
</reference>
<keyword evidence="4" id="KW-0804">Transcription</keyword>
<dbReference type="Pfam" id="PF00172">
    <property type="entry name" value="Zn_clus"/>
    <property type="match status" value="1"/>
</dbReference>
<name>N4XBF8_COCH4</name>
<dbReference type="PANTHER" id="PTHR31069">
    <property type="entry name" value="OLEATE-ACTIVATED TRANSCRIPTION FACTOR 1-RELATED"/>
    <property type="match status" value="1"/>
</dbReference>
<proteinExistence type="predicted"/>
<dbReference type="InterPro" id="IPR001138">
    <property type="entry name" value="Zn2Cys6_DnaBD"/>
</dbReference>
<feature type="domain" description="Zn(2)-C6 fungal-type" evidence="7">
    <location>
        <begin position="26"/>
        <end position="56"/>
    </location>
</feature>
<evidence type="ECO:0000256" key="4">
    <source>
        <dbReference type="ARBA" id="ARBA00023163"/>
    </source>
</evidence>
<dbReference type="GO" id="GO:0005634">
    <property type="term" value="C:nucleus"/>
    <property type="evidence" value="ECO:0007669"/>
    <property type="project" value="InterPro"/>
</dbReference>
<evidence type="ECO:0000256" key="5">
    <source>
        <dbReference type="ARBA" id="ARBA00023242"/>
    </source>
</evidence>
<dbReference type="GO" id="GO:0008270">
    <property type="term" value="F:zinc ion binding"/>
    <property type="evidence" value="ECO:0007669"/>
    <property type="project" value="InterPro"/>
</dbReference>
<dbReference type="OrthoDB" id="2328572at2759"/>
<dbReference type="SMART" id="SM00066">
    <property type="entry name" value="GAL4"/>
    <property type="match status" value="1"/>
</dbReference>
<organism evidence="8 9">
    <name type="scientific">Cochliobolus heterostrophus (strain C4 / ATCC 48331 / race T)</name>
    <name type="common">Southern corn leaf blight fungus</name>
    <name type="synonym">Bipolaris maydis</name>
    <dbReference type="NCBI Taxonomy" id="665024"/>
    <lineage>
        <taxon>Eukaryota</taxon>
        <taxon>Fungi</taxon>
        <taxon>Dikarya</taxon>
        <taxon>Ascomycota</taxon>
        <taxon>Pezizomycotina</taxon>
        <taxon>Dothideomycetes</taxon>
        <taxon>Pleosporomycetidae</taxon>
        <taxon>Pleosporales</taxon>
        <taxon>Pleosporineae</taxon>
        <taxon>Pleosporaceae</taxon>
        <taxon>Bipolaris</taxon>
    </lineage>
</organism>
<dbReference type="InterPro" id="IPR013700">
    <property type="entry name" value="AflR"/>
</dbReference>
<dbReference type="PROSITE" id="PS00463">
    <property type="entry name" value="ZN2_CY6_FUNGAL_1"/>
    <property type="match status" value="1"/>
</dbReference>
<keyword evidence="5" id="KW-0539">Nucleus</keyword>
<reference evidence="9" key="2">
    <citation type="journal article" date="2013" name="PLoS Genet.">
        <title>Comparative genome structure, secondary metabolite, and effector coding capacity across Cochliobolus pathogens.</title>
        <authorList>
            <person name="Condon B.J."/>
            <person name="Leng Y."/>
            <person name="Wu D."/>
            <person name="Bushley K.E."/>
            <person name="Ohm R.A."/>
            <person name="Otillar R."/>
            <person name="Martin J."/>
            <person name="Schackwitz W."/>
            <person name="Grimwood J."/>
            <person name="MohdZainudin N."/>
            <person name="Xue C."/>
            <person name="Wang R."/>
            <person name="Manning V.A."/>
            <person name="Dhillon B."/>
            <person name="Tu Z.J."/>
            <person name="Steffenson B.J."/>
            <person name="Salamov A."/>
            <person name="Sun H."/>
            <person name="Lowry S."/>
            <person name="LaButti K."/>
            <person name="Han J."/>
            <person name="Copeland A."/>
            <person name="Lindquist E."/>
            <person name="Barry K."/>
            <person name="Schmutz J."/>
            <person name="Baker S.E."/>
            <person name="Ciuffetti L.M."/>
            <person name="Grigoriev I.V."/>
            <person name="Zhong S."/>
            <person name="Turgeon B.G."/>
        </authorList>
    </citation>
    <scope>NUCLEOTIDE SEQUENCE [LARGE SCALE GENOMIC DNA]</scope>
    <source>
        <strain evidence="9">C4 / ATCC 48331 / race T</strain>
    </source>
</reference>
<dbReference type="AlphaFoldDB" id="N4XBF8"/>
<dbReference type="InterPro" id="IPR050675">
    <property type="entry name" value="OAF3"/>
</dbReference>
<evidence type="ECO:0000256" key="6">
    <source>
        <dbReference type="SAM" id="MobiDB-lite"/>
    </source>
</evidence>
<dbReference type="EMBL" id="KB733458">
    <property type="protein sequence ID" value="ENI03866.1"/>
    <property type="molecule type" value="Genomic_DNA"/>
</dbReference>
<dbReference type="InterPro" id="IPR036864">
    <property type="entry name" value="Zn2-C6_fun-type_DNA-bd_sf"/>
</dbReference>